<evidence type="ECO:0000256" key="4">
    <source>
        <dbReference type="ARBA" id="ARBA00022989"/>
    </source>
</evidence>
<feature type="transmembrane region" description="Helical" evidence="6">
    <location>
        <begin position="349"/>
        <end position="368"/>
    </location>
</feature>
<feature type="transmembrane region" description="Helical" evidence="6">
    <location>
        <begin position="291"/>
        <end position="312"/>
    </location>
</feature>
<dbReference type="InterPro" id="IPR020846">
    <property type="entry name" value="MFS_dom"/>
</dbReference>
<feature type="domain" description="Major facilitator superfamily (MFS) profile" evidence="7">
    <location>
        <begin position="31"/>
        <end position="439"/>
    </location>
</feature>
<dbReference type="GO" id="GO:0022857">
    <property type="term" value="F:transmembrane transporter activity"/>
    <property type="evidence" value="ECO:0007669"/>
    <property type="project" value="InterPro"/>
</dbReference>
<evidence type="ECO:0000256" key="6">
    <source>
        <dbReference type="SAM" id="Phobius"/>
    </source>
</evidence>
<evidence type="ECO:0000259" key="7">
    <source>
        <dbReference type="PROSITE" id="PS50850"/>
    </source>
</evidence>
<organism evidence="8 9">
    <name type="scientific">Caballeronia mineralivorans PML1(12)</name>
    <dbReference type="NCBI Taxonomy" id="908627"/>
    <lineage>
        <taxon>Bacteria</taxon>
        <taxon>Pseudomonadati</taxon>
        <taxon>Pseudomonadota</taxon>
        <taxon>Betaproteobacteria</taxon>
        <taxon>Burkholderiales</taxon>
        <taxon>Burkholderiaceae</taxon>
        <taxon>Caballeronia</taxon>
    </lineage>
</organism>
<dbReference type="CDD" id="cd17319">
    <property type="entry name" value="MFS_ExuT_GudP_like"/>
    <property type="match status" value="1"/>
</dbReference>
<sequence length="445" mass="48334">MMHAARSNPIDVSAVVQPQTEAVYRKVTWRLLPFLFICYVFAYLDRANIGFAHLQFSREIGLSDAAFGLGVGLFYVGYMLFEVPSNLWLARVGVRKTLMRIMALWGIVSAATAFVQTPTQFYIARVLLGAAEAGFFPGVILYFTYWFPAARRARVTSLFMTAICVSGIISGPLSGWILNNMSGFLDYKGWQWLFLLEGFPSVVAGVFAYVYLTDRPEQATWLSGDEKALLLGELSRDAQTKAARAHGSIWVALKEPKFYFLTFAYFSVPWASIVVHIWAPSVIQKSGVSNYWHIGLLSAIPYVVGAVAMYLLGRNSDRMLERRWHFMASALMAALGVALLPAAANHAGILVALLCVATAGYLGMLSLFWTIPPAYLSSTVAASGIGLISSLGQFGGISAPSVIGYASTHFGSSATGLYAVAVVSILGGLAVVLGIPARAISERRE</sequence>
<evidence type="ECO:0000313" key="8">
    <source>
        <dbReference type="EMBL" id="KLU24724.1"/>
    </source>
</evidence>
<keyword evidence="4 6" id="KW-1133">Transmembrane helix</keyword>
<reference evidence="8 9" key="1">
    <citation type="journal article" date="2015" name="Genome Announc.">
        <title>Draft Genome Sequence of Burkholderia sp. Strain PML1(12), an Ectomycorrhizosphere-Inhabiting Bacterium with Effective Mineral-Weathering Ability.</title>
        <authorList>
            <person name="Uroz S."/>
            <person name="Oger P."/>
        </authorList>
    </citation>
    <scope>NUCLEOTIDE SEQUENCE [LARGE SCALE GENOMIC DNA]</scope>
    <source>
        <strain evidence="9">PML1(12)</strain>
    </source>
</reference>
<feature type="transmembrane region" description="Helical" evidence="6">
    <location>
        <begin position="380"/>
        <end position="403"/>
    </location>
</feature>
<dbReference type="SUPFAM" id="SSF103473">
    <property type="entry name" value="MFS general substrate transporter"/>
    <property type="match status" value="1"/>
</dbReference>
<evidence type="ECO:0000256" key="2">
    <source>
        <dbReference type="ARBA" id="ARBA00022448"/>
    </source>
</evidence>
<dbReference type="Gene3D" id="1.20.1250.20">
    <property type="entry name" value="MFS general substrate transporter like domains"/>
    <property type="match status" value="2"/>
</dbReference>
<dbReference type="PANTHER" id="PTHR43791">
    <property type="entry name" value="PERMEASE-RELATED"/>
    <property type="match status" value="1"/>
</dbReference>
<feature type="transmembrane region" description="Helical" evidence="6">
    <location>
        <begin position="258"/>
        <end position="279"/>
    </location>
</feature>
<accession>A0A0J1CVX2</accession>
<dbReference type="AlphaFoldDB" id="A0A0J1CVX2"/>
<evidence type="ECO:0000256" key="1">
    <source>
        <dbReference type="ARBA" id="ARBA00004141"/>
    </source>
</evidence>
<dbReference type="Pfam" id="PF07690">
    <property type="entry name" value="MFS_1"/>
    <property type="match status" value="1"/>
</dbReference>
<feature type="transmembrane region" description="Helical" evidence="6">
    <location>
        <begin position="324"/>
        <end position="343"/>
    </location>
</feature>
<feature type="transmembrane region" description="Helical" evidence="6">
    <location>
        <begin position="190"/>
        <end position="212"/>
    </location>
</feature>
<protein>
    <submittedName>
        <fullName evidence="8">Major facilitator transporter</fullName>
    </submittedName>
</protein>
<keyword evidence="9" id="KW-1185">Reference proteome</keyword>
<evidence type="ECO:0000256" key="5">
    <source>
        <dbReference type="ARBA" id="ARBA00023136"/>
    </source>
</evidence>
<dbReference type="InterPro" id="IPR011701">
    <property type="entry name" value="MFS"/>
</dbReference>
<dbReference type="PROSITE" id="PS50850">
    <property type="entry name" value="MFS"/>
    <property type="match status" value="1"/>
</dbReference>
<dbReference type="FunFam" id="1.20.1250.20:FF:000018">
    <property type="entry name" value="MFS transporter permease"/>
    <property type="match status" value="1"/>
</dbReference>
<name>A0A0J1CVX2_9BURK</name>
<keyword evidence="3 6" id="KW-0812">Transmembrane</keyword>
<keyword evidence="5 6" id="KW-0472">Membrane</keyword>
<dbReference type="Proteomes" id="UP000035963">
    <property type="component" value="Unassembled WGS sequence"/>
</dbReference>
<comment type="caution">
    <text evidence="8">The sequence shown here is derived from an EMBL/GenBank/DDBJ whole genome shotgun (WGS) entry which is preliminary data.</text>
</comment>
<proteinExistence type="predicted"/>
<feature type="transmembrane region" description="Helical" evidence="6">
    <location>
        <begin position="158"/>
        <end position="178"/>
    </location>
</feature>
<feature type="transmembrane region" description="Helical" evidence="6">
    <location>
        <begin position="65"/>
        <end position="85"/>
    </location>
</feature>
<evidence type="ECO:0000313" key="9">
    <source>
        <dbReference type="Proteomes" id="UP000035963"/>
    </source>
</evidence>
<dbReference type="InterPro" id="IPR036259">
    <property type="entry name" value="MFS_trans_sf"/>
</dbReference>
<dbReference type="GO" id="GO:0005886">
    <property type="term" value="C:plasma membrane"/>
    <property type="evidence" value="ECO:0007669"/>
    <property type="project" value="TreeGrafter"/>
</dbReference>
<evidence type="ECO:0000256" key="3">
    <source>
        <dbReference type="ARBA" id="ARBA00022692"/>
    </source>
</evidence>
<keyword evidence="2" id="KW-0813">Transport</keyword>
<feature type="transmembrane region" description="Helical" evidence="6">
    <location>
        <begin position="122"/>
        <end position="146"/>
    </location>
</feature>
<feature type="transmembrane region" description="Helical" evidence="6">
    <location>
        <begin position="97"/>
        <end position="116"/>
    </location>
</feature>
<dbReference type="PATRIC" id="fig|908627.4.peg.4030"/>
<feature type="transmembrane region" description="Helical" evidence="6">
    <location>
        <begin position="27"/>
        <end position="45"/>
    </location>
</feature>
<dbReference type="PANTHER" id="PTHR43791:SF36">
    <property type="entry name" value="TRANSPORTER, PUTATIVE (AFU_ORTHOLOGUE AFUA_6G08340)-RELATED"/>
    <property type="match status" value="1"/>
</dbReference>
<feature type="transmembrane region" description="Helical" evidence="6">
    <location>
        <begin position="415"/>
        <end position="435"/>
    </location>
</feature>
<dbReference type="EMBL" id="AEJF01000116">
    <property type="protein sequence ID" value="KLU24724.1"/>
    <property type="molecule type" value="Genomic_DNA"/>
</dbReference>
<comment type="subcellular location">
    <subcellularLocation>
        <location evidence="1">Membrane</location>
        <topology evidence="1">Multi-pass membrane protein</topology>
    </subcellularLocation>
</comment>
<gene>
    <name evidence="8" type="ORF">EOS_17985</name>
</gene>